<gene>
    <name evidence="2" type="ORF">KP79_PYT07470</name>
</gene>
<dbReference type="EMBL" id="NEDP02002412">
    <property type="protein sequence ID" value="OWF50946.1"/>
    <property type="molecule type" value="Genomic_DNA"/>
</dbReference>
<feature type="region of interest" description="Disordered" evidence="1">
    <location>
        <begin position="69"/>
        <end position="214"/>
    </location>
</feature>
<protein>
    <submittedName>
        <fullName evidence="2">Uncharacterized protein</fullName>
    </submittedName>
</protein>
<accession>A0A210QQC0</accession>
<comment type="caution">
    <text evidence="2">The sequence shown here is derived from an EMBL/GenBank/DDBJ whole genome shotgun (WGS) entry which is preliminary data.</text>
</comment>
<feature type="compositionally biased region" description="Basic residues" evidence="1">
    <location>
        <begin position="75"/>
        <end position="85"/>
    </location>
</feature>
<evidence type="ECO:0000313" key="3">
    <source>
        <dbReference type="Proteomes" id="UP000242188"/>
    </source>
</evidence>
<feature type="compositionally biased region" description="Polar residues" evidence="1">
    <location>
        <begin position="180"/>
        <end position="190"/>
    </location>
</feature>
<organism evidence="2 3">
    <name type="scientific">Mizuhopecten yessoensis</name>
    <name type="common">Japanese scallop</name>
    <name type="synonym">Patinopecten yessoensis</name>
    <dbReference type="NCBI Taxonomy" id="6573"/>
    <lineage>
        <taxon>Eukaryota</taxon>
        <taxon>Metazoa</taxon>
        <taxon>Spiralia</taxon>
        <taxon>Lophotrochozoa</taxon>
        <taxon>Mollusca</taxon>
        <taxon>Bivalvia</taxon>
        <taxon>Autobranchia</taxon>
        <taxon>Pteriomorphia</taxon>
        <taxon>Pectinida</taxon>
        <taxon>Pectinoidea</taxon>
        <taxon>Pectinidae</taxon>
        <taxon>Mizuhopecten</taxon>
    </lineage>
</organism>
<evidence type="ECO:0000256" key="1">
    <source>
        <dbReference type="SAM" id="MobiDB-lite"/>
    </source>
</evidence>
<dbReference type="Proteomes" id="UP000242188">
    <property type="component" value="Unassembled WGS sequence"/>
</dbReference>
<sequence length="214" mass="24191">MAKPKAQLGLDTEYDALRRRMSRIRVKEGQKPTADDMDVIEEEDDENFKDLIKFWKKHNVGFAKEMMKMVESNKAKKTTKTRGRRKSIEFEDLNQTSSGGLSLPAHLVSKQGKIPEEEKGEESDDVPSIRRPKKMLSQKQRSFTSSRTNSRSNVAAGENGSPRTDGQTKKHVFRRADSENMASKLSSNPKQTRERIASESSSTRTGSAKTVKKK</sequence>
<reference evidence="2 3" key="1">
    <citation type="journal article" date="2017" name="Nat. Ecol. Evol.">
        <title>Scallop genome provides insights into evolution of bilaterian karyotype and development.</title>
        <authorList>
            <person name="Wang S."/>
            <person name="Zhang J."/>
            <person name="Jiao W."/>
            <person name="Li J."/>
            <person name="Xun X."/>
            <person name="Sun Y."/>
            <person name="Guo X."/>
            <person name="Huan P."/>
            <person name="Dong B."/>
            <person name="Zhang L."/>
            <person name="Hu X."/>
            <person name="Sun X."/>
            <person name="Wang J."/>
            <person name="Zhao C."/>
            <person name="Wang Y."/>
            <person name="Wang D."/>
            <person name="Huang X."/>
            <person name="Wang R."/>
            <person name="Lv J."/>
            <person name="Li Y."/>
            <person name="Zhang Z."/>
            <person name="Liu B."/>
            <person name="Lu W."/>
            <person name="Hui Y."/>
            <person name="Liang J."/>
            <person name="Zhou Z."/>
            <person name="Hou R."/>
            <person name="Li X."/>
            <person name="Liu Y."/>
            <person name="Li H."/>
            <person name="Ning X."/>
            <person name="Lin Y."/>
            <person name="Zhao L."/>
            <person name="Xing Q."/>
            <person name="Dou J."/>
            <person name="Li Y."/>
            <person name="Mao J."/>
            <person name="Guo H."/>
            <person name="Dou H."/>
            <person name="Li T."/>
            <person name="Mu C."/>
            <person name="Jiang W."/>
            <person name="Fu Q."/>
            <person name="Fu X."/>
            <person name="Miao Y."/>
            <person name="Liu J."/>
            <person name="Yu Q."/>
            <person name="Li R."/>
            <person name="Liao H."/>
            <person name="Li X."/>
            <person name="Kong Y."/>
            <person name="Jiang Z."/>
            <person name="Chourrout D."/>
            <person name="Li R."/>
            <person name="Bao Z."/>
        </authorList>
    </citation>
    <scope>NUCLEOTIDE SEQUENCE [LARGE SCALE GENOMIC DNA]</scope>
    <source>
        <strain evidence="2 3">PY_sf001</strain>
    </source>
</reference>
<feature type="compositionally biased region" description="Polar residues" evidence="1">
    <location>
        <begin position="198"/>
        <end position="208"/>
    </location>
</feature>
<dbReference type="AlphaFoldDB" id="A0A210QQC0"/>
<evidence type="ECO:0000313" key="2">
    <source>
        <dbReference type="EMBL" id="OWF50946.1"/>
    </source>
</evidence>
<feature type="compositionally biased region" description="Low complexity" evidence="1">
    <location>
        <begin position="141"/>
        <end position="153"/>
    </location>
</feature>
<keyword evidence="3" id="KW-1185">Reference proteome</keyword>
<proteinExistence type="predicted"/>
<name>A0A210QQC0_MIZYE</name>
<dbReference type="OrthoDB" id="6155766at2759"/>